<protein>
    <submittedName>
        <fullName evidence="1">SIMPL domain-containing protein</fullName>
    </submittedName>
</protein>
<dbReference type="AlphaFoldDB" id="A0AAJ1IH33"/>
<dbReference type="InterPro" id="IPR007497">
    <property type="entry name" value="SIMPL/DUF541"/>
</dbReference>
<organism evidence="1 2">
    <name type="scientific">Candidatus Thalassospirochaeta sargassi</name>
    <dbReference type="NCBI Taxonomy" id="3119039"/>
    <lineage>
        <taxon>Bacteria</taxon>
        <taxon>Pseudomonadati</taxon>
        <taxon>Spirochaetota</taxon>
        <taxon>Spirochaetia</taxon>
        <taxon>Spirochaetales</taxon>
        <taxon>Spirochaetaceae</taxon>
        <taxon>Candidatus Thalassospirochaeta</taxon>
    </lineage>
</organism>
<reference evidence="1 2" key="1">
    <citation type="submission" date="2022-12" db="EMBL/GenBank/DDBJ databases">
        <title>Metagenome assembled genome from gulf of manar.</title>
        <authorList>
            <person name="Kohli P."/>
            <person name="Pk S."/>
            <person name="Venkata Ramana C."/>
            <person name="Sasikala C."/>
        </authorList>
    </citation>
    <scope>NUCLEOTIDE SEQUENCE [LARGE SCALE GENOMIC DNA]</scope>
    <source>
        <strain evidence="1">JB008</strain>
    </source>
</reference>
<dbReference type="Gene3D" id="3.30.110.170">
    <property type="entry name" value="Protein of unknown function (DUF541), domain 1"/>
    <property type="match status" value="1"/>
</dbReference>
<dbReference type="PANTHER" id="PTHR34387:SF2">
    <property type="entry name" value="SLR1258 PROTEIN"/>
    <property type="match status" value="1"/>
</dbReference>
<evidence type="ECO:0000313" key="2">
    <source>
        <dbReference type="Proteomes" id="UP001221217"/>
    </source>
</evidence>
<dbReference type="Gene3D" id="3.30.70.2970">
    <property type="entry name" value="Protein of unknown function (DUF541), domain 2"/>
    <property type="match status" value="1"/>
</dbReference>
<dbReference type="PANTHER" id="PTHR34387">
    <property type="entry name" value="SLR1258 PROTEIN"/>
    <property type="match status" value="1"/>
</dbReference>
<dbReference type="Pfam" id="PF04402">
    <property type="entry name" value="SIMPL"/>
    <property type="match status" value="1"/>
</dbReference>
<proteinExistence type="predicted"/>
<accession>A0AAJ1IH33</accession>
<name>A0AAJ1IH33_9SPIO</name>
<sequence>MKRILTAIVIIAAVFISTQNVIAEGRAEYENRGITVRGIGEISAAPDVVRLTLGVQSMNADLNVAINDNNSRIDRIINVIQDYGIPESAYRTSNFSVYYQQPYNNGMTPDNGTYNVNNSIFVELSNIELIGGFIEDALNAGANQFYGLEYAISNPEPLMKEARRLAIENALELAGETAGYAGLSIGNIISMEEQAYGSGPMYAAEMSAARGANSIVAPNQKTIQVQVTIRLELE</sequence>
<gene>
    <name evidence="1" type="ORF">PQJ61_13790</name>
</gene>
<dbReference type="GO" id="GO:0006974">
    <property type="term" value="P:DNA damage response"/>
    <property type="evidence" value="ECO:0007669"/>
    <property type="project" value="TreeGrafter"/>
</dbReference>
<evidence type="ECO:0000313" key="1">
    <source>
        <dbReference type="EMBL" id="MDC7227832.1"/>
    </source>
</evidence>
<dbReference type="EMBL" id="JAQQAL010000035">
    <property type="protein sequence ID" value="MDC7227832.1"/>
    <property type="molecule type" value="Genomic_DNA"/>
</dbReference>
<dbReference type="InterPro" id="IPR052022">
    <property type="entry name" value="26kDa_periplasmic_antigen"/>
</dbReference>
<comment type="caution">
    <text evidence="1">The sequence shown here is derived from an EMBL/GenBank/DDBJ whole genome shotgun (WGS) entry which is preliminary data.</text>
</comment>
<dbReference type="Proteomes" id="UP001221217">
    <property type="component" value="Unassembled WGS sequence"/>
</dbReference>